<evidence type="ECO:0000313" key="4">
    <source>
        <dbReference type="Proteomes" id="UP000031599"/>
    </source>
</evidence>
<comment type="caution">
    <text evidence="3">The sequence shown here is derived from an EMBL/GenBank/DDBJ whole genome shotgun (WGS) entry which is preliminary data.</text>
</comment>
<organism evidence="3 4">
    <name type="scientific">Enhygromyxa salina</name>
    <dbReference type="NCBI Taxonomy" id="215803"/>
    <lineage>
        <taxon>Bacteria</taxon>
        <taxon>Pseudomonadati</taxon>
        <taxon>Myxococcota</taxon>
        <taxon>Polyangia</taxon>
        <taxon>Nannocystales</taxon>
        <taxon>Nannocystaceae</taxon>
        <taxon>Enhygromyxa</taxon>
    </lineage>
</organism>
<dbReference type="PANTHER" id="PTHR45737:SF6">
    <property type="entry name" value="VON WILLEBRAND FACTOR A DOMAIN-CONTAINING PROTEIN 5A"/>
    <property type="match status" value="1"/>
</dbReference>
<dbReference type="NCBIfam" id="NF033768">
    <property type="entry name" value="myxo_SS_tail"/>
    <property type="match status" value="1"/>
</dbReference>
<protein>
    <submittedName>
        <fullName evidence="3">Putative signal peptide protein</fullName>
    </submittedName>
</protein>
<reference evidence="3 4" key="1">
    <citation type="submission" date="2014-12" db="EMBL/GenBank/DDBJ databases">
        <title>Genome assembly of Enhygromyxa salina DSM 15201.</title>
        <authorList>
            <person name="Sharma G."/>
            <person name="Subramanian S."/>
        </authorList>
    </citation>
    <scope>NUCLEOTIDE SEQUENCE [LARGE SCALE GENOMIC DNA]</scope>
    <source>
        <strain evidence="3 4">DSM 15201</strain>
    </source>
</reference>
<dbReference type="SMART" id="SM00609">
    <property type="entry name" value="VIT"/>
    <property type="match status" value="1"/>
</dbReference>
<dbReference type="PANTHER" id="PTHR45737">
    <property type="entry name" value="VON WILLEBRAND FACTOR A DOMAIN-CONTAINING PROTEIN 5A"/>
    <property type="match status" value="1"/>
</dbReference>
<dbReference type="InterPro" id="IPR049806">
    <property type="entry name" value="MasK-like_C"/>
</dbReference>
<name>A0A0C1Z2T2_9BACT</name>
<evidence type="ECO:0000313" key="3">
    <source>
        <dbReference type="EMBL" id="KIG11799.1"/>
    </source>
</evidence>
<dbReference type="InterPro" id="IPR011990">
    <property type="entry name" value="TPR-like_helical_dom_sf"/>
</dbReference>
<proteinExistence type="predicted"/>
<feature type="compositionally biased region" description="Basic and acidic residues" evidence="1">
    <location>
        <begin position="660"/>
        <end position="675"/>
    </location>
</feature>
<evidence type="ECO:0000259" key="2">
    <source>
        <dbReference type="PROSITE" id="PS51468"/>
    </source>
</evidence>
<dbReference type="InterPro" id="IPR013694">
    <property type="entry name" value="VIT"/>
</dbReference>
<feature type="region of interest" description="Disordered" evidence="1">
    <location>
        <begin position="1"/>
        <end position="59"/>
    </location>
</feature>
<dbReference type="Pfam" id="PF08487">
    <property type="entry name" value="VIT"/>
    <property type="match status" value="1"/>
</dbReference>
<dbReference type="CDD" id="cd00198">
    <property type="entry name" value="vWFA"/>
    <property type="match status" value="1"/>
</dbReference>
<dbReference type="SUPFAM" id="SSF48452">
    <property type="entry name" value="TPR-like"/>
    <property type="match status" value="1"/>
</dbReference>
<feature type="compositionally biased region" description="Low complexity" evidence="1">
    <location>
        <begin position="10"/>
        <end position="35"/>
    </location>
</feature>
<feature type="domain" description="VIT" evidence="2">
    <location>
        <begin position="55"/>
        <end position="183"/>
    </location>
</feature>
<evidence type="ECO:0000256" key="1">
    <source>
        <dbReference type="SAM" id="MobiDB-lite"/>
    </source>
</evidence>
<dbReference type="PROSITE" id="PS51468">
    <property type="entry name" value="VIT"/>
    <property type="match status" value="1"/>
</dbReference>
<gene>
    <name evidence="3" type="ORF">DB30_02444</name>
</gene>
<sequence length="1230" mass="131041">MLGGLLACAPKGQPDKQAQAQQDQQGQQDQLPQALEFTPTDLDPRALPALNSDPKTAPLSLTASDGTGLELVSVTARAVVQEPLAFTELHLVFDNPEARTIEGNFQIDLPPDAAISRFAMKIDSRWQEGEVVERQAARRAYEDFLHRKQDPALLEKQAGNRFAARVFPIPANARKELIISYSQELPDSREPYRLVLEGLPKLEELDVKIVIDQPNAGSATSLGGASSSREEIVVHKTNFVPDQNLEVASKRPAAAVGIRHEELVLARVTAVGDLPPDPIDELTILFDTSASRALGFAGQLHRLQALIEQLRASKPDLRLRVMSFDQGVSLIYEGAASGFGTKQLEAIYGARAMGASDLTRALTQLAHAGGTKRVLLVTDGIATAGDTELAALQAAVSALGQAGVERLDALIDGGLQDRDVLAAMTSAGLARDGVVLDARAPAATLAARLAMATASDITVTVPGAEWSWPNTLDGVQPGDEVLVYAKLPKDMGMRVLMGGGAQTSEAPVQLTTVSKPLLERAWVGARIEATTLQRSELGDSAADKLLRDELAREIVRLSTTHRVLSDFTALLVLETEQDYARFQIDRKALADILTIGEVGSGAGNLGVVATHREDLWLADGAPNPNSPSTPTVTSFSAKQATEFDDDGDEFEFEEEPPVEEELRRDGQRHRGEEGTMGRPGSSSGLYAMRGPAQDDDAKADEDVWGGLTGSEIGEAYNTDGLGLVGTGRGGGGTGEGTIGLGNTSRIIGRGGGGGSESGYGRGSGAGFGGRGTRVPMVRQAAAEVVGSLDRDIIRRIVRAHINEVRSCYNAGLSRDPSLEGRVEIGFTIDAMGDVDQSVVQTTTLSDAAVSTCIARAVKRWRFPKPDGGGTVRVTYPFLLSPGEAPPPVVEQPLPPPLTAAEIERLNRQAEAEQAAADAAKRSEDSPYTGKLFEVMTLLDDGEHKAALSAALAWHDESPGDVLALLAVGEALEALGKPQAAARAYGSLIDLFPARADLRRYAGARLERLGEAGMQLAANTYAQAVAQRPDHPASHRLYAYALLRQGQLEPALAAIEAGAKRDYPSGRFEGVDRILSEDVGLIASALIKAAPQRRGEIEARVRLAGGVMPSGPSLRFVMTWETDANDVDFHIHDGQGGHAYYSDRTLASGGLLYADVTTGYGPECFTISGKPAAFPYRFEANYYSRGPMGYGMGKLQILQSDGQGDLRFEDRVYVIMKDSAFVDLGSLAKPL</sequence>
<dbReference type="Gene3D" id="1.25.40.10">
    <property type="entry name" value="Tetratricopeptide repeat domain"/>
    <property type="match status" value="1"/>
</dbReference>
<dbReference type="EMBL" id="JMCC02000177">
    <property type="protein sequence ID" value="KIG11799.1"/>
    <property type="molecule type" value="Genomic_DNA"/>
</dbReference>
<accession>A0A0C1Z2T2</accession>
<dbReference type="Proteomes" id="UP000031599">
    <property type="component" value="Unassembled WGS sequence"/>
</dbReference>
<dbReference type="InterPro" id="IPR036465">
    <property type="entry name" value="vWFA_dom_sf"/>
</dbReference>
<dbReference type="SUPFAM" id="SSF53300">
    <property type="entry name" value="vWA-like"/>
    <property type="match status" value="1"/>
</dbReference>
<feature type="region of interest" description="Disordered" evidence="1">
    <location>
        <begin position="645"/>
        <end position="698"/>
    </location>
</feature>
<dbReference type="AlphaFoldDB" id="A0A0C1Z2T2"/>
<feature type="compositionally biased region" description="Acidic residues" evidence="1">
    <location>
        <begin position="645"/>
        <end position="659"/>
    </location>
</feature>